<evidence type="ECO:0000259" key="1">
    <source>
        <dbReference type="Pfam" id="PF01208"/>
    </source>
</evidence>
<feature type="domain" description="Uroporphyrinogen decarboxylase (URO-D)" evidence="1">
    <location>
        <begin position="33"/>
        <end position="331"/>
    </location>
</feature>
<dbReference type="RefSeq" id="WP_349220579.1">
    <property type="nucleotide sequence ID" value="NZ_JBBMFD010000026.1"/>
</dbReference>
<dbReference type="InterPro" id="IPR038071">
    <property type="entry name" value="UROD/MetE-like_sf"/>
</dbReference>
<comment type="caution">
    <text evidence="2">The sequence shown here is derived from an EMBL/GenBank/DDBJ whole genome shotgun (WGS) entry which is preliminary data.</text>
</comment>
<protein>
    <submittedName>
        <fullName evidence="2">Uroporphyrinogen decarboxylase family protein</fullName>
    </submittedName>
</protein>
<dbReference type="EMBL" id="JBBMFD010000026">
    <property type="protein sequence ID" value="MEQ2441475.1"/>
    <property type="molecule type" value="Genomic_DNA"/>
</dbReference>
<dbReference type="SUPFAM" id="SSF51726">
    <property type="entry name" value="UROD/MetE-like"/>
    <property type="match status" value="1"/>
</dbReference>
<keyword evidence="3" id="KW-1185">Reference proteome</keyword>
<dbReference type="InterPro" id="IPR000257">
    <property type="entry name" value="Uroporphyrinogen_deCOase"/>
</dbReference>
<dbReference type="CDD" id="cd03465">
    <property type="entry name" value="URO-D_like"/>
    <property type="match status" value="1"/>
</dbReference>
<dbReference type="InterPro" id="IPR052024">
    <property type="entry name" value="Methanogen_methyltrans"/>
</dbReference>
<dbReference type="Proteomes" id="UP001489509">
    <property type="component" value="Unassembled WGS sequence"/>
</dbReference>
<dbReference type="PANTHER" id="PTHR47099:SF1">
    <property type="entry name" value="METHYLCOBAMIDE:COM METHYLTRANSFERASE MTBA"/>
    <property type="match status" value="1"/>
</dbReference>
<dbReference type="Pfam" id="PF01208">
    <property type="entry name" value="URO-D"/>
    <property type="match status" value="1"/>
</dbReference>
<name>A0ABV1E2E1_9FIRM</name>
<dbReference type="Gene3D" id="3.20.20.210">
    <property type="match status" value="1"/>
</dbReference>
<dbReference type="PANTHER" id="PTHR47099">
    <property type="entry name" value="METHYLCOBAMIDE:COM METHYLTRANSFERASE MTBA"/>
    <property type="match status" value="1"/>
</dbReference>
<evidence type="ECO:0000313" key="3">
    <source>
        <dbReference type="Proteomes" id="UP001489509"/>
    </source>
</evidence>
<proteinExistence type="predicted"/>
<evidence type="ECO:0000313" key="2">
    <source>
        <dbReference type="EMBL" id="MEQ2441475.1"/>
    </source>
</evidence>
<organism evidence="2 3">
    <name type="scientific">Solibaculum intestinale</name>
    <dbReference type="NCBI Taxonomy" id="3133165"/>
    <lineage>
        <taxon>Bacteria</taxon>
        <taxon>Bacillati</taxon>
        <taxon>Bacillota</taxon>
        <taxon>Clostridia</taxon>
        <taxon>Eubacteriales</taxon>
        <taxon>Oscillospiraceae</taxon>
        <taxon>Solibaculum</taxon>
    </lineage>
</organism>
<reference evidence="2 3" key="1">
    <citation type="submission" date="2024-03" db="EMBL/GenBank/DDBJ databases">
        <title>Human intestinal bacterial collection.</title>
        <authorList>
            <person name="Pauvert C."/>
            <person name="Hitch T.C.A."/>
            <person name="Clavel T."/>
        </authorList>
    </citation>
    <scope>NUCLEOTIDE SEQUENCE [LARGE SCALE GENOMIC DNA]</scope>
    <source>
        <strain evidence="2 3">CLA-JM-H44</strain>
    </source>
</reference>
<accession>A0ABV1E2E1</accession>
<gene>
    <name evidence="2" type="ORF">WMO26_11610</name>
</gene>
<sequence>MNGTMTTWLTQMKTAAVKKPMPVLSFPCVQLLGCSVKDLISDPDRQAAGMKRIADRCDTAAAVSMMDLSVEAEAFGSQIRVSDDEVPTVVGRILEDEADADALAVPQVGAGRTGLYIEAIGQAVKQITDRPVFAGVIGPFSLAGRLMDMSEIMVNCYMEPDMVTKTLEKTTRFLIDYIRGYKAAGAHGVVMAEPAAGLLSPELNDAFSVPFVKRIVDAVQDERFLVIYHNCGNTMPLVDGIVSIGAAAYHFGNAVDMAAILTLMPTDTLVMGNIDPAGQFRNGTPQSVRESTLALLHTCAKYKNFVISSGCDIPPLSSWENIDAFFDAAREFYGQ</sequence>